<comment type="subcellular location">
    <subcellularLocation>
        <location evidence="1">Cell membrane</location>
        <topology evidence="1">Multi-pass membrane protein</topology>
    </subcellularLocation>
</comment>
<evidence type="ECO:0000256" key="2">
    <source>
        <dbReference type="ARBA" id="ARBA00022448"/>
    </source>
</evidence>
<dbReference type="InterPro" id="IPR035906">
    <property type="entry name" value="MetI-like_sf"/>
</dbReference>
<evidence type="ECO:0000313" key="9">
    <source>
        <dbReference type="Proteomes" id="UP000295830"/>
    </source>
</evidence>
<feature type="transmembrane region" description="Helical" evidence="7">
    <location>
        <begin position="239"/>
        <end position="256"/>
    </location>
</feature>
<protein>
    <submittedName>
        <fullName evidence="8">Phosphonate transport system permease protein</fullName>
    </submittedName>
</protein>
<dbReference type="PANTHER" id="PTHR30043">
    <property type="entry name" value="PHOSPHONATES TRANSPORT SYSTEM PERMEASE PROTEIN"/>
    <property type="match status" value="1"/>
</dbReference>
<keyword evidence="9" id="KW-1185">Reference proteome</keyword>
<dbReference type="RefSeq" id="WP_133734884.1">
    <property type="nucleotide sequence ID" value="NZ_SOAX01000001.1"/>
</dbReference>
<evidence type="ECO:0000313" key="8">
    <source>
        <dbReference type="EMBL" id="TDT44509.1"/>
    </source>
</evidence>
<feature type="transmembrane region" description="Helical" evidence="7">
    <location>
        <begin position="63"/>
        <end position="84"/>
    </location>
</feature>
<sequence>MLASRTGRISLLFVAVALACLGVADIAVTTQNPWAELQRLMSGFLTPDFTAVDDLGTAFLRTLSYAFTGVALGAVAGFFLSLVFNSRVVRTFCAFIRAIHEIFWALIFLQCFGIHPLSGVLAIAIPFAGIFAKVYSEIIEESDPLSARVLPWGTGRLARYCFTRIPEAWPHLRTYTAYRLECGLRSSAVLGFIGLPTLGFYLESAFSQGYYSQVGALLILFYLLIATMRFWLRPRLIPVYVLGAPFFLGDGLPIMWGNVTRFFTEDIVPRPLREGEGWEGLQPWLMDILTTEALPGIWNTLILTQIALVATGILALLAFPLISPHFFGPKRRTGGHLLLVIARSTPEYMLAYILLQIWGPSMLPAVVALALHNGGIIGHLIGRMSGEIPMRPNAPVGINRYAYEVVPRVYPPFLAFLFYRWEIIMRETAILGILGITTLGFYVEGAIQEIRLDRAMVLILITALLNIGVDALSRRIRAYLRLKTRPTCEA</sequence>
<keyword evidence="4 7" id="KW-0812">Transmembrane</keyword>
<dbReference type="SUPFAM" id="SSF161098">
    <property type="entry name" value="MetI-like"/>
    <property type="match status" value="2"/>
</dbReference>
<evidence type="ECO:0000256" key="6">
    <source>
        <dbReference type="ARBA" id="ARBA00023136"/>
    </source>
</evidence>
<dbReference type="Proteomes" id="UP000295830">
    <property type="component" value="Unassembled WGS sequence"/>
</dbReference>
<reference evidence="8 9" key="1">
    <citation type="submission" date="2019-03" db="EMBL/GenBank/DDBJ databases">
        <title>Genomic Encyclopedia of Type Strains, Phase IV (KMG-IV): sequencing the most valuable type-strain genomes for metagenomic binning, comparative biology and taxonomic classification.</title>
        <authorList>
            <person name="Goeker M."/>
        </authorList>
    </citation>
    <scope>NUCLEOTIDE SEQUENCE [LARGE SCALE GENOMIC DNA]</scope>
    <source>
        <strain evidence="8 9">DSM 15505</strain>
    </source>
</reference>
<feature type="transmembrane region" description="Helical" evidence="7">
    <location>
        <begin position="214"/>
        <end position="232"/>
    </location>
</feature>
<feature type="transmembrane region" description="Helical" evidence="7">
    <location>
        <begin position="423"/>
        <end position="443"/>
    </location>
</feature>
<evidence type="ECO:0000256" key="5">
    <source>
        <dbReference type="ARBA" id="ARBA00022989"/>
    </source>
</evidence>
<dbReference type="OrthoDB" id="7808588at2"/>
<gene>
    <name evidence="8" type="ORF">DES49_0619</name>
</gene>
<dbReference type="EMBL" id="SOAX01000001">
    <property type="protein sequence ID" value="TDT44509.1"/>
    <property type="molecule type" value="Genomic_DNA"/>
</dbReference>
<feature type="transmembrane region" description="Helical" evidence="7">
    <location>
        <begin position="296"/>
        <end position="322"/>
    </location>
</feature>
<evidence type="ECO:0000256" key="4">
    <source>
        <dbReference type="ARBA" id="ARBA00022692"/>
    </source>
</evidence>
<dbReference type="GO" id="GO:0005886">
    <property type="term" value="C:plasma membrane"/>
    <property type="evidence" value="ECO:0007669"/>
    <property type="project" value="UniProtKB-SubCell"/>
</dbReference>
<evidence type="ECO:0000256" key="7">
    <source>
        <dbReference type="SAM" id="Phobius"/>
    </source>
</evidence>
<name>A0A4R7K4D8_9GAMM</name>
<evidence type="ECO:0000256" key="1">
    <source>
        <dbReference type="ARBA" id="ARBA00004651"/>
    </source>
</evidence>
<evidence type="ECO:0000256" key="3">
    <source>
        <dbReference type="ARBA" id="ARBA00022475"/>
    </source>
</evidence>
<keyword evidence="5 7" id="KW-1133">Transmembrane helix</keyword>
<dbReference type="AlphaFoldDB" id="A0A4R7K4D8"/>
<dbReference type="Gene3D" id="1.10.3720.10">
    <property type="entry name" value="MetI-like"/>
    <property type="match status" value="1"/>
</dbReference>
<keyword evidence="3" id="KW-1003">Cell membrane</keyword>
<keyword evidence="2" id="KW-0813">Transport</keyword>
<organism evidence="8 9">
    <name type="scientific">Halospina denitrificans</name>
    <dbReference type="NCBI Taxonomy" id="332522"/>
    <lineage>
        <taxon>Bacteria</taxon>
        <taxon>Pseudomonadati</taxon>
        <taxon>Pseudomonadota</taxon>
        <taxon>Gammaproteobacteria</taxon>
        <taxon>Halospina</taxon>
    </lineage>
</organism>
<comment type="caution">
    <text evidence="8">The sequence shown here is derived from an EMBL/GenBank/DDBJ whole genome shotgun (WGS) entry which is preliminary data.</text>
</comment>
<proteinExistence type="predicted"/>
<feature type="transmembrane region" description="Helical" evidence="7">
    <location>
        <begin position="455"/>
        <end position="473"/>
    </location>
</feature>
<accession>A0A4R7K4D8</accession>
<dbReference type="PROSITE" id="PS51257">
    <property type="entry name" value="PROKAR_LIPOPROTEIN"/>
    <property type="match status" value="1"/>
</dbReference>
<keyword evidence="6 7" id="KW-0472">Membrane</keyword>
<dbReference type="PANTHER" id="PTHR30043:SF1">
    <property type="entry name" value="ABC TRANSPORT SYSTEM PERMEASE PROTEIN P69"/>
    <property type="match status" value="1"/>
</dbReference>